<evidence type="ECO:0000256" key="7">
    <source>
        <dbReference type="ARBA" id="ARBA00044504"/>
    </source>
</evidence>
<keyword evidence="12" id="KW-1185">Reference proteome</keyword>
<organism evidence="11 12">
    <name type="scientific">Lithospermum erythrorhizon</name>
    <name type="common">Purple gromwell</name>
    <name type="synonym">Lithospermum officinale var. erythrorhizon</name>
    <dbReference type="NCBI Taxonomy" id="34254"/>
    <lineage>
        <taxon>Eukaryota</taxon>
        <taxon>Viridiplantae</taxon>
        <taxon>Streptophyta</taxon>
        <taxon>Embryophyta</taxon>
        <taxon>Tracheophyta</taxon>
        <taxon>Spermatophyta</taxon>
        <taxon>Magnoliopsida</taxon>
        <taxon>eudicotyledons</taxon>
        <taxon>Gunneridae</taxon>
        <taxon>Pentapetalae</taxon>
        <taxon>asterids</taxon>
        <taxon>lamiids</taxon>
        <taxon>Boraginales</taxon>
        <taxon>Boraginaceae</taxon>
        <taxon>Boraginoideae</taxon>
        <taxon>Lithospermeae</taxon>
        <taxon>Lithospermum</taxon>
    </lineage>
</organism>
<feature type="region of interest" description="Disordered" evidence="8">
    <location>
        <begin position="365"/>
        <end position="400"/>
    </location>
</feature>
<dbReference type="InterPro" id="IPR020846">
    <property type="entry name" value="MFS_dom"/>
</dbReference>
<gene>
    <name evidence="11" type="ORF">LIER_27641</name>
</gene>
<dbReference type="EMBL" id="BAABME010008960">
    <property type="protein sequence ID" value="GAA0174199.1"/>
    <property type="molecule type" value="Genomic_DNA"/>
</dbReference>
<dbReference type="Pfam" id="PF00083">
    <property type="entry name" value="Sugar_tr"/>
    <property type="match status" value="2"/>
</dbReference>
<feature type="transmembrane region" description="Helical" evidence="9">
    <location>
        <begin position="47"/>
        <end position="67"/>
    </location>
</feature>
<dbReference type="InterPro" id="IPR005829">
    <property type="entry name" value="Sugar_transporter_CS"/>
</dbReference>
<evidence type="ECO:0000259" key="10">
    <source>
        <dbReference type="PROSITE" id="PS50850"/>
    </source>
</evidence>
<feature type="domain" description="Major facilitator superfamily (MFS) profile" evidence="10">
    <location>
        <begin position="7"/>
        <end position="707"/>
    </location>
</feature>
<name>A0AAV3RCQ7_LITER</name>
<feature type="transmembrane region" description="Helical" evidence="9">
    <location>
        <begin position="652"/>
        <end position="672"/>
    </location>
</feature>
<evidence type="ECO:0000256" key="5">
    <source>
        <dbReference type="ARBA" id="ARBA00022989"/>
    </source>
</evidence>
<comment type="subcellular location">
    <subcellularLocation>
        <location evidence="1">Membrane</location>
        <topology evidence="1">Multi-pass membrane protein</topology>
    </subcellularLocation>
</comment>
<dbReference type="InterPro" id="IPR050814">
    <property type="entry name" value="Myo-inositol_Transporter"/>
</dbReference>
<feature type="transmembrane region" description="Helical" evidence="9">
    <location>
        <begin position="133"/>
        <end position="157"/>
    </location>
</feature>
<evidence type="ECO:0000256" key="4">
    <source>
        <dbReference type="ARBA" id="ARBA00022692"/>
    </source>
</evidence>
<dbReference type="InterPro" id="IPR003663">
    <property type="entry name" value="Sugar/inositol_transpt"/>
</dbReference>
<proteinExistence type="inferred from homology"/>
<dbReference type="SUPFAM" id="SSF103473">
    <property type="entry name" value="MFS general substrate transporter"/>
    <property type="match status" value="1"/>
</dbReference>
<dbReference type="Proteomes" id="UP001454036">
    <property type="component" value="Unassembled WGS sequence"/>
</dbReference>
<evidence type="ECO:0000256" key="8">
    <source>
        <dbReference type="SAM" id="MobiDB-lite"/>
    </source>
</evidence>
<evidence type="ECO:0000256" key="9">
    <source>
        <dbReference type="SAM" id="Phobius"/>
    </source>
</evidence>
<dbReference type="PRINTS" id="PR00171">
    <property type="entry name" value="SUGRTRNSPORT"/>
</dbReference>
<evidence type="ECO:0000256" key="3">
    <source>
        <dbReference type="ARBA" id="ARBA00022448"/>
    </source>
</evidence>
<accession>A0AAV3RCQ7</accession>
<evidence type="ECO:0000256" key="1">
    <source>
        <dbReference type="ARBA" id="ARBA00004141"/>
    </source>
</evidence>
<dbReference type="GO" id="GO:0016020">
    <property type="term" value="C:membrane"/>
    <property type="evidence" value="ECO:0007669"/>
    <property type="project" value="UniProtKB-SubCell"/>
</dbReference>
<dbReference type="InterPro" id="IPR036259">
    <property type="entry name" value="MFS_trans_sf"/>
</dbReference>
<dbReference type="PROSITE" id="PS00217">
    <property type="entry name" value="SUGAR_TRANSPORT_2"/>
    <property type="match status" value="1"/>
</dbReference>
<protein>
    <recommendedName>
        <fullName evidence="10">Major facilitator superfamily (MFS) profile domain-containing protein</fullName>
    </recommendedName>
</protein>
<dbReference type="PROSITE" id="PS50850">
    <property type="entry name" value="MFS"/>
    <property type="match status" value="1"/>
</dbReference>
<evidence type="ECO:0000313" key="12">
    <source>
        <dbReference type="Proteomes" id="UP001454036"/>
    </source>
</evidence>
<evidence type="ECO:0000256" key="6">
    <source>
        <dbReference type="ARBA" id="ARBA00023136"/>
    </source>
</evidence>
<dbReference type="Gene3D" id="1.20.1250.20">
    <property type="entry name" value="MFS general substrate transporter like domains"/>
    <property type="match status" value="2"/>
</dbReference>
<keyword evidence="6 9" id="KW-0472">Membrane</keyword>
<dbReference type="AlphaFoldDB" id="A0AAV3RCQ7"/>
<reference evidence="11 12" key="1">
    <citation type="submission" date="2024-01" db="EMBL/GenBank/DDBJ databases">
        <title>The complete chloroplast genome sequence of Lithospermum erythrorhizon: insights into the phylogenetic relationship among Boraginaceae species and the maternal lineages of purple gromwells.</title>
        <authorList>
            <person name="Okada T."/>
            <person name="Watanabe K."/>
        </authorList>
    </citation>
    <scope>NUCLEOTIDE SEQUENCE [LARGE SCALE GENOMIC DNA]</scope>
</reference>
<keyword evidence="5 9" id="KW-1133">Transmembrane helix</keyword>
<feature type="transmembrane region" description="Helical" evidence="9">
    <location>
        <begin position="163"/>
        <end position="185"/>
    </location>
</feature>
<evidence type="ECO:0000256" key="2">
    <source>
        <dbReference type="ARBA" id="ARBA00010992"/>
    </source>
</evidence>
<feature type="transmembrane region" description="Helical" evidence="9">
    <location>
        <begin position="586"/>
        <end position="603"/>
    </location>
</feature>
<comment type="similarity">
    <text evidence="7">Belongs to the major facilitator superfamily. Phosphate:H(+) symporter (TC 2.A.1.9) family.</text>
</comment>
<dbReference type="InterPro" id="IPR005828">
    <property type="entry name" value="MFS_sugar_transport-like"/>
</dbReference>
<feature type="transmembrane region" description="Helical" evidence="9">
    <location>
        <begin position="74"/>
        <end position="92"/>
    </location>
</feature>
<feature type="transmembrane region" description="Helical" evidence="9">
    <location>
        <begin position="615"/>
        <end position="640"/>
    </location>
</feature>
<dbReference type="PANTHER" id="PTHR48020">
    <property type="entry name" value="PROTON MYO-INOSITOL COTRANSPORTER"/>
    <property type="match status" value="1"/>
</dbReference>
<feature type="transmembrane region" description="Helical" evidence="9">
    <location>
        <begin position="678"/>
        <end position="700"/>
    </location>
</feature>
<keyword evidence="3" id="KW-0813">Transport</keyword>
<dbReference type="GO" id="GO:0022857">
    <property type="term" value="F:transmembrane transporter activity"/>
    <property type="evidence" value="ECO:0007669"/>
    <property type="project" value="InterPro"/>
</dbReference>
<evidence type="ECO:0000313" key="11">
    <source>
        <dbReference type="EMBL" id="GAA0174199.1"/>
    </source>
</evidence>
<comment type="similarity">
    <text evidence="2">Belongs to the major facilitator superfamily. Sugar transporter (TC 2.A.1.1) family.</text>
</comment>
<keyword evidence="4 9" id="KW-0812">Transmembrane</keyword>
<dbReference type="PANTHER" id="PTHR48020:SF35">
    <property type="entry name" value="SUGAR TRANSPORTER"/>
    <property type="match status" value="1"/>
</dbReference>
<comment type="caution">
    <text evidence="11">The sequence shown here is derived from an EMBL/GenBank/DDBJ whole genome shotgun (WGS) entry which is preliminary data.</text>
</comment>
<feature type="transmembrane region" description="Helical" evidence="9">
    <location>
        <begin position="555"/>
        <end position="574"/>
    </location>
</feature>
<sequence length="735" mass="79378">MSGALRVALAAGIGNFLQGWDNAAISGAILYIKSDFDVESAPQIEGLIIAMSLIGAVLVTTCSGVLTDKLGRRPLLIVSSLFYFFSGFVMLWSPNVYILFLGRLLDGFGTGLAVTVVPIYISETAPAEVRGLLNILPQFAGCLGMFLSYCMIFGMSFVDSPNWRLILGVLSIPSIVYFILTMFYMPESPRWLVSKGCLLEAKNVLRTLRCQEDISDELAMLVEGLGVGGDISIEKYMICPANEPIAEDVSSTDQIKLYGLGGLSWVAQPINGESSISHQEGIQKTTLLMDPLVTLFANVNEKLPDVGIKGSMFFPHLGSIFNVANQPNDEEWDEENIAGEGEEDVSDAGGGDSDEDLQSPLISRQTTSMEKDMGPPPSHGTMFGELPNNPGSSRVPESDSSIGGGWQIAWKWMELEDSNQNVHGGFKRLFFLFVDGLEARRGSFLSHPVYVLPSAVDSVQGIALVSQPALYRKDLMEQHLIGPAMIYPCEAAREEPFLSTISETGVKHALFIGVGIQLLQQLSGINGVLNYTPQILKEAGAGVILADTGISSNSASLLMSAITALLMLPCFAVAMRLADFSGRRSMLLSTIPVLIMTLIILLVTRVVKIGSIADAAISTVCIVLYFCFFAVGFGPIPNIICSEIFPTRFRGTCVAICALGFFVCNAIVTYTLPLMLSSIGLAGVFGIFPIMCAISWLFVFSKVPETRCMPLEVIAELFSLRANQETASKINQGLS</sequence>